<comment type="caution">
    <text evidence="2">The sequence shown here is derived from an EMBL/GenBank/DDBJ whole genome shotgun (WGS) entry which is preliminary data.</text>
</comment>
<name>A0ABW5XZG9_9BACL</name>
<feature type="compositionally biased region" description="Basic and acidic residues" evidence="1">
    <location>
        <begin position="1"/>
        <end position="10"/>
    </location>
</feature>
<protein>
    <submittedName>
        <fullName evidence="2">Uncharacterized protein</fullName>
    </submittedName>
</protein>
<reference evidence="3" key="1">
    <citation type="journal article" date="2019" name="Int. J. Syst. Evol. Microbiol.">
        <title>The Global Catalogue of Microorganisms (GCM) 10K type strain sequencing project: providing services to taxonomists for standard genome sequencing and annotation.</title>
        <authorList>
            <consortium name="The Broad Institute Genomics Platform"/>
            <consortium name="The Broad Institute Genome Sequencing Center for Infectious Disease"/>
            <person name="Wu L."/>
            <person name="Ma J."/>
        </authorList>
    </citation>
    <scope>NUCLEOTIDE SEQUENCE [LARGE SCALE GENOMIC DNA]</scope>
    <source>
        <strain evidence="3">KCTC 33522</strain>
    </source>
</reference>
<evidence type="ECO:0000313" key="3">
    <source>
        <dbReference type="Proteomes" id="UP001597568"/>
    </source>
</evidence>
<keyword evidence="3" id="KW-1185">Reference proteome</keyword>
<gene>
    <name evidence="2" type="ORF">ACFSY7_08225</name>
</gene>
<feature type="region of interest" description="Disordered" evidence="1">
    <location>
        <begin position="1"/>
        <end position="23"/>
    </location>
</feature>
<dbReference type="Proteomes" id="UP001597568">
    <property type="component" value="Unassembled WGS sequence"/>
</dbReference>
<evidence type="ECO:0000256" key="1">
    <source>
        <dbReference type="SAM" id="MobiDB-lite"/>
    </source>
</evidence>
<dbReference type="EMBL" id="JBHUOR010000041">
    <property type="protein sequence ID" value="MFD2868483.1"/>
    <property type="molecule type" value="Genomic_DNA"/>
</dbReference>
<dbReference type="RefSeq" id="WP_380147537.1">
    <property type="nucleotide sequence ID" value="NZ_JBHUOR010000041.1"/>
</dbReference>
<proteinExistence type="predicted"/>
<evidence type="ECO:0000313" key="2">
    <source>
        <dbReference type="EMBL" id="MFD2868483.1"/>
    </source>
</evidence>
<sequence length="46" mass="5257">MTKVKFEGQGKKPQHKGGEKLTQADIERLMGMHSGRRDSKLVKVYK</sequence>
<organism evidence="2 3">
    <name type="scientific">Kurthia populi</name>
    <dbReference type="NCBI Taxonomy" id="1562132"/>
    <lineage>
        <taxon>Bacteria</taxon>
        <taxon>Bacillati</taxon>
        <taxon>Bacillota</taxon>
        <taxon>Bacilli</taxon>
        <taxon>Bacillales</taxon>
        <taxon>Caryophanaceae</taxon>
        <taxon>Kurthia</taxon>
    </lineage>
</organism>
<accession>A0ABW5XZG9</accession>